<comment type="caution">
    <text evidence="1">The sequence shown here is derived from an EMBL/GenBank/DDBJ whole genome shotgun (WGS) entry which is preliminary data.</text>
</comment>
<gene>
    <name evidence="1" type="ORF">MNOR_LOCUS34685</name>
</gene>
<dbReference type="EMBL" id="CAXKWB010054428">
    <property type="protein sequence ID" value="CAL4175828.1"/>
    <property type="molecule type" value="Genomic_DNA"/>
</dbReference>
<feature type="non-terminal residue" evidence="1">
    <location>
        <position position="295"/>
    </location>
</feature>
<dbReference type="AlphaFoldDB" id="A0AAV2S8Z8"/>
<reference evidence="1 2" key="1">
    <citation type="submission" date="2024-05" db="EMBL/GenBank/DDBJ databases">
        <authorList>
            <person name="Wallberg A."/>
        </authorList>
    </citation>
    <scope>NUCLEOTIDE SEQUENCE [LARGE SCALE GENOMIC DNA]</scope>
</reference>
<protein>
    <submittedName>
        <fullName evidence="1">Uncharacterized protein</fullName>
    </submittedName>
</protein>
<evidence type="ECO:0000313" key="1">
    <source>
        <dbReference type="EMBL" id="CAL4175828.1"/>
    </source>
</evidence>
<sequence>MSLTRHELYKILLESKDQKRQNFCLTLLKKNIEKSTGCTFKENAYKRIFIALKRLNKSIKDGVKNNRDINWNEVLINDEDKEEVLPTPKIKTRKKSHILEIKPKQFNRTQNLFDGMVKKAKKEDVQPQQLCAGLLKRATWTTKSSVESPIQSSSTSTSKGIRVISDFSKKILYSENILQSNTCVSLETASTIIDDLELGKQKYVKLLRLLHSDMETHVLPNWEDISRYRVERIPPIIWEQPDGEYPAVIIDTKKAIIRTTEQILELPNVQSNVKKHCTSFTYNSRPQVNITVKYK</sequence>
<keyword evidence="2" id="KW-1185">Reference proteome</keyword>
<name>A0AAV2S8Z8_MEGNR</name>
<accession>A0AAV2S8Z8</accession>
<proteinExistence type="predicted"/>
<evidence type="ECO:0000313" key="2">
    <source>
        <dbReference type="Proteomes" id="UP001497623"/>
    </source>
</evidence>
<organism evidence="1 2">
    <name type="scientific">Meganyctiphanes norvegica</name>
    <name type="common">Northern krill</name>
    <name type="synonym">Thysanopoda norvegica</name>
    <dbReference type="NCBI Taxonomy" id="48144"/>
    <lineage>
        <taxon>Eukaryota</taxon>
        <taxon>Metazoa</taxon>
        <taxon>Ecdysozoa</taxon>
        <taxon>Arthropoda</taxon>
        <taxon>Crustacea</taxon>
        <taxon>Multicrustacea</taxon>
        <taxon>Malacostraca</taxon>
        <taxon>Eumalacostraca</taxon>
        <taxon>Eucarida</taxon>
        <taxon>Euphausiacea</taxon>
        <taxon>Euphausiidae</taxon>
        <taxon>Meganyctiphanes</taxon>
    </lineage>
</organism>
<dbReference type="Proteomes" id="UP001497623">
    <property type="component" value="Unassembled WGS sequence"/>
</dbReference>